<organism evidence="1 2">
    <name type="scientific">Novipirellula artificiosorum</name>
    <dbReference type="NCBI Taxonomy" id="2528016"/>
    <lineage>
        <taxon>Bacteria</taxon>
        <taxon>Pseudomonadati</taxon>
        <taxon>Planctomycetota</taxon>
        <taxon>Planctomycetia</taxon>
        <taxon>Pirellulales</taxon>
        <taxon>Pirellulaceae</taxon>
        <taxon>Novipirellula</taxon>
    </lineage>
</organism>
<accession>A0A5C6DWW2</accession>
<dbReference type="Proteomes" id="UP000319143">
    <property type="component" value="Unassembled WGS sequence"/>
</dbReference>
<dbReference type="Gene3D" id="2.60.120.560">
    <property type="entry name" value="Exo-inulinase, domain 1"/>
    <property type="match status" value="1"/>
</dbReference>
<gene>
    <name evidence="1" type="ORF">Poly41_12190</name>
</gene>
<evidence type="ECO:0008006" key="3">
    <source>
        <dbReference type="Google" id="ProtNLM"/>
    </source>
</evidence>
<dbReference type="EMBL" id="SJPV01000002">
    <property type="protein sequence ID" value="TWU40387.1"/>
    <property type="molecule type" value="Genomic_DNA"/>
</dbReference>
<evidence type="ECO:0000313" key="1">
    <source>
        <dbReference type="EMBL" id="TWU40387.1"/>
    </source>
</evidence>
<proteinExistence type="predicted"/>
<keyword evidence="2" id="KW-1185">Reference proteome</keyword>
<sequence length="48" mass="5305">MKTWVNGITAAHLVNDEYTQGLFGLHIHAGPSGTILFRNNKVKELTPN</sequence>
<protein>
    <recommendedName>
        <fullName evidence="3">3-keto-disaccharide hydrolase domain-containing protein</fullName>
    </recommendedName>
</protein>
<comment type="caution">
    <text evidence="1">The sequence shown here is derived from an EMBL/GenBank/DDBJ whole genome shotgun (WGS) entry which is preliminary data.</text>
</comment>
<name>A0A5C6DWW2_9BACT</name>
<reference evidence="1 2" key="1">
    <citation type="submission" date="2019-02" db="EMBL/GenBank/DDBJ databases">
        <title>Deep-cultivation of Planctomycetes and their phenomic and genomic characterization uncovers novel biology.</title>
        <authorList>
            <person name="Wiegand S."/>
            <person name="Jogler M."/>
            <person name="Boedeker C."/>
            <person name="Pinto D."/>
            <person name="Vollmers J."/>
            <person name="Rivas-Marin E."/>
            <person name="Kohn T."/>
            <person name="Peeters S.H."/>
            <person name="Heuer A."/>
            <person name="Rast P."/>
            <person name="Oberbeckmann S."/>
            <person name="Bunk B."/>
            <person name="Jeske O."/>
            <person name="Meyerdierks A."/>
            <person name="Storesund J.E."/>
            <person name="Kallscheuer N."/>
            <person name="Luecker S."/>
            <person name="Lage O.M."/>
            <person name="Pohl T."/>
            <person name="Merkel B.J."/>
            <person name="Hornburger P."/>
            <person name="Mueller R.-W."/>
            <person name="Bruemmer F."/>
            <person name="Labrenz M."/>
            <person name="Spormann A.M."/>
            <person name="Op Den Camp H."/>
            <person name="Overmann J."/>
            <person name="Amann R."/>
            <person name="Jetten M.S.M."/>
            <person name="Mascher T."/>
            <person name="Medema M.H."/>
            <person name="Devos D.P."/>
            <person name="Kaster A.-K."/>
            <person name="Ovreas L."/>
            <person name="Rohde M."/>
            <person name="Galperin M.Y."/>
            <person name="Jogler C."/>
        </authorList>
    </citation>
    <scope>NUCLEOTIDE SEQUENCE [LARGE SCALE GENOMIC DNA]</scope>
    <source>
        <strain evidence="1 2">Poly41</strain>
    </source>
</reference>
<evidence type="ECO:0000313" key="2">
    <source>
        <dbReference type="Proteomes" id="UP000319143"/>
    </source>
</evidence>
<dbReference type="AlphaFoldDB" id="A0A5C6DWW2"/>